<dbReference type="PANTHER" id="PTHR30136:SF24">
    <property type="entry name" value="HTH-TYPE TRANSCRIPTIONAL REPRESSOR ALLR"/>
    <property type="match status" value="1"/>
</dbReference>
<evidence type="ECO:0000256" key="2">
    <source>
        <dbReference type="ARBA" id="ARBA00023125"/>
    </source>
</evidence>
<proteinExistence type="predicted"/>
<evidence type="ECO:0000256" key="1">
    <source>
        <dbReference type="ARBA" id="ARBA00023015"/>
    </source>
</evidence>
<dbReference type="InterPro" id="IPR005471">
    <property type="entry name" value="Tscrpt_reg_IclR_N"/>
</dbReference>
<dbReference type="InterPro" id="IPR036390">
    <property type="entry name" value="WH_DNA-bd_sf"/>
</dbReference>
<evidence type="ECO:0000256" key="3">
    <source>
        <dbReference type="ARBA" id="ARBA00023163"/>
    </source>
</evidence>
<feature type="domain" description="IclR-ED" evidence="5">
    <location>
        <begin position="77"/>
        <end position="259"/>
    </location>
</feature>
<dbReference type="InterPro" id="IPR029016">
    <property type="entry name" value="GAF-like_dom_sf"/>
</dbReference>
<dbReference type="GO" id="GO:0003700">
    <property type="term" value="F:DNA-binding transcription factor activity"/>
    <property type="evidence" value="ECO:0007669"/>
    <property type="project" value="TreeGrafter"/>
</dbReference>
<evidence type="ECO:0000259" key="5">
    <source>
        <dbReference type="PROSITE" id="PS51078"/>
    </source>
</evidence>
<dbReference type="AlphaFoldDB" id="A0A8T6R429"/>
<dbReference type="Pfam" id="PF01614">
    <property type="entry name" value="IclR_C"/>
    <property type="match status" value="1"/>
</dbReference>
<name>A0A8T6R429_9MICO</name>
<dbReference type="PROSITE" id="PS51077">
    <property type="entry name" value="HTH_ICLR"/>
    <property type="match status" value="1"/>
</dbReference>
<dbReference type="Pfam" id="PF09339">
    <property type="entry name" value="HTH_IclR"/>
    <property type="match status" value="1"/>
</dbReference>
<keyword evidence="1" id="KW-0805">Transcription regulation</keyword>
<keyword evidence="2" id="KW-0238">DNA-binding</keyword>
<dbReference type="PROSITE" id="PS51078">
    <property type="entry name" value="ICLR_ED"/>
    <property type="match status" value="1"/>
</dbReference>
<dbReference type="GO" id="GO:0045892">
    <property type="term" value="P:negative regulation of DNA-templated transcription"/>
    <property type="evidence" value="ECO:0007669"/>
    <property type="project" value="TreeGrafter"/>
</dbReference>
<keyword evidence="7" id="KW-1185">Reference proteome</keyword>
<dbReference type="RefSeq" id="WP_205859480.1">
    <property type="nucleotide sequence ID" value="NZ_SAYU02000025.1"/>
</dbReference>
<evidence type="ECO:0000259" key="4">
    <source>
        <dbReference type="PROSITE" id="PS51077"/>
    </source>
</evidence>
<dbReference type="SMART" id="SM00346">
    <property type="entry name" value="HTH_ICLR"/>
    <property type="match status" value="1"/>
</dbReference>
<dbReference type="GO" id="GO:0003677">
    <property type="term" value="F:DNA binding"/>
    <property type="evidence" value="ECO:0007669"/>
    <property type="project" value="UniProtKB-KW"/>
</dbReference>
<evidence type="ECO:0000313" key="7">
    <source>
        <dbReference type="Proteomes" id="UP000287866"/>
    </source>
</evidence>
<gene>
    <name evidence="6" type="ORF">EPD83_009275</name>
</gene>
<feature type="domain" description="HTH iclR-type" evidence="4">
    <location>
        <begin position="15"/>
        <end position="76"/>
    </location>
</feature>
<dbReference type="Proteomes" id="UP000287866">
    <property type="component" value="Unassembled WGS sequence"/>
</dbReference>
<dbReference type="PANTHER" id="PTHR30136">
    <property type="entry name" value="HELIX-TURN-HELIX TRANSCRIPTIONAL REGULATOR, ICLR FAMILY"/>
    <property type="match status" value="1"/>
</dbReference>
<dbReference type="InterPro" id="IPR036388">
    <property type="entry name" value="WH-like_DNA-bd_sf"/>
</dbReference>
<comment type="caution">
    <text evidence="6">The sequence shown here is derived from an EMBL/GenBank/DDBJ whole genome shotgun (WGS) entry which is preliminary data.</text>
</comment>
<dbReference type="SUPFAM" id="SSF55781">
    <property type="entry name" value="GAF domain-like"/>
    <property type="match status" value="1"/>
</dbReference>
<dbReference type="EMBL" id="SAYU02000025">
    <property type="protein sequence ID" value="NHA68240.1"/>
    <property type="molecule type" value="Genomic_DNA"/>
</dbReference>
<evidence type="ECO:0000313" key="6">
    <source>
        <dbReference type="EMBL" id="NHA68240.1"/>
    </source>
</evidence>
<reference evidence="6" key="1">
    <citation type="submission" date="2020-03" db="EMBL/GenBank/DDBJ databases">
        <title>Phycicoccus flavus sp. nov., a novel endophytic actinobacterium isolated from branch of Kandelia candel.</title>
        <authorList>
            <person name="Tuo L."/>
        </authorList>
    </citation>
    <scope>NUCLEOTIDE SEQUENCE</scope>
    <source>
        <strain evidence="6">CMS6Z-2</strain>
    </source>
</reference>
<dbReference type="Gene3D" id="3.30.450.40">
    <property type="match status" value="1"/>
</dbReference>
<dbReference type="InterPro" id="IPR014757">
    <property type="entry name" value="Tscrpt_reg_IclR_C"/>
</dbReference>
<dbReference type="Gene3D" id="1.10.10.10">
    <property type="entry name" value="Winged helix-like DNA-binding domain superfamily/Winged helix DNA-binding domain"/>
    <property type="match status" value="1"/>
</dbReference>
<keyword evidence="3" id="KW-0804">Transcription</keyword>
<dbReference type="SUPFAM" id="SSF46785">
    <property type="entry name" value="Winged helix' DNA-binding domain"/>
    <property type="match status" value="1"/>
</dbReference>
<dbReference type="InterPro" id="IPR050707">
    <property type="entry name" value="HTH_MetabolicPath_Reg"/>
</dbReference>
<protein>
    <submittedName>
        <fullName evidence="6">IclR family transcriptional regulator</fullName>
    </submittedName>
</protein>
<accession>A0A8T6R429</accession>
<organism evidence="6 7">
    <name type="scientific">Phycicoccus flavus</name>
    <dbReference type="NCBI Taxonomy" id="2502783"/>
    <lineage>
        <taxon>Bacteria</taxon>
        <taxon>Bacillati</taxon>
        <taxon>Actinomycetota</taxon>
        <taxon>Actinomycetes</taxon>
        <taxon>Micrococcales</taxon>
        <taxon>Intrasporangiaceae</taxon>
        <taxon>Phycicoccus</taxon>
    </lineage>
</organism>
<sequence length="276" mass="29647">MSETRMDLSSISGSAKGLAKGIAVVDLLASSPRPLRLSSLGEILGLPHATVVRLVDVLVRLDVVRVDDRGVYGLGPRVAAWGQAFLAELDIARLAFDLMEALVAETNETCFLGVLDRGSVLYVAAVSSPQPVRPAATVGSRNPLHSTGIGKCLLAWSSEARRDELLSDPLEARTAKTITDRDELTRELEHSLERGYVIDDIENEEGVRCVAAPVFDHLGEVTAALSVSAPAYRFSRADVERYGPRAVAIAHELSARAGFRGSPSHTPTPDTDLEVR</sequence>